<gene>
    <name evidence="1" type="ORF">ACFOZ4_19560</name>
</gene>
<dbReference type="Proteomes" id="UP001595816">
    <property type="component" value="Unassembled WGS sequence"/>
</dbReference>
<reference evidence="2" key="1">
    <citation type="journal article" date="2019" name="Int. J. Syst. Evol. Microbiol.">
        <title>The Global Catalogue of Microorganisms (GCM) 10K type strain sequencing project: providing services to taxonomists for standard genome sequencing and annotation.</title>
        <authorList>
            <consortium name="The Broad Institute Genomics Platform"/>
            <consortium name="The Broad Institute Genome Sequencing Center for Infectious Disease"/>
            <person name="Wu L."/>
            <person name="Ma J."/>
        </authorList>
    </citation>
    <scope>NUCLEOTIDE SEQUENCE [LARGE SCALE GENOMIC DNA]</scope>
    <source>
        <strain evidence="2">CGMCC 4.7289</strain>
    </source>
</reference>
<accession>A0ABV8LP66</accession>
<sequence>MRKITVAERRARLARRHRLSTPAASIDEAVRAVGVLHATDPATVYLSVFARYPGATVEALDKALYADRTLLRLHGMRRTLFVAPVDLVPAIQRACALAVAAQSRKTYVKLITEAGAGDAAWLAELERAAETALAARGEATAAQLSVDEPRLRTQITVAPGKPYEAKQTITAWILFLLAVEGRIVRGRPAGGTWTNTQWTWSPMQQWLPGGVPEVAEEQARAELARTWLAAFGPAPAADLKWWAGWTLTQARKTLAAIGAVEVDLDGEVGFVLPEDVDPVADPEPWVALLPALDPTPMGWSAREWYLGEHSGAVFDRTGNVSPTVWSDGRIVGGWAQRADGEIVFRLLEDVGADKIAEIEQAVGRLQGWLGDLRIAPRGRRHSDLERTLLS</sequence>
<protein>
    <submittedName>
        <fullName evidence="1">Winged helix DNA-binding domain-containing protein</fullName>
    </submittedName>
</protein>
<dbReference type="PANTHER" id="PTHR38479:SF2">
    <property type="entry name" value="WINGED HELIX DNA-BINDING DOMAIN-CONTAINING PROTEIN"/>
    <property type="match status" value="1"/>
</dbReference>
<dbReference type="PANTHER" id="PTHR38479">
    <property type="entry name" value="LMO0824 PROTEIN"/>
    <property type="match status" value="1"/>
</dbReference>
<dbReference type="Pfam" id="PF06224">
    <property type="entry name" value="AlkZ-like"/>
    <property type="match status" value="1"/>
</dbReference>
<comment type="caution">
    <text evidence="1">The sequence shown here is derived from an EMBL/GenBank/DDBJ whole genome shotgun (WGS) entry which is preliminary data.</text>
</comment>
<dbReference type="InterPro" id="IPR009351">
    <property type="entry name" value="AlkZ-like"/>
</dbReference>
<proteinExistence type="predicted"/>
<dbReference type="RefSeq" id="WP_253752520.1">
    <property type="nucleotide sequence ID" value="NZ_JAMZDZ010000001.1"/>
</dbReference>
<dbReference type="EMBL" id="JBHSAY010000009">
    <property type="protein sequence ID" value="MFC4132812.1"/>
    <property type="molecule type" value="Genomic_DNA"/>
</dbReference>
<dbReference type="GO" id="GO:0003677">
    <property type="term" value="F:DNA binding"/>
    <property type="evidence" value="ECO:0007669"/>
    <property type="project" value="UniProtKB-KW"/>
</dbReference>
<organism evidence="1 2">
    <name type="scientific">Hamadaea flava</name>
    <dbReference type="NCBI Taxonomy" id="1742688"/>
    <lineage>
        <taxon>Bacteria</taxon>
        <taxon>Bacillati</taxon>
        <taxon>Actinomycetota</taxon>
        <taxon>Actinomycetes</taxon>
        <taxon>Micromonosporales</taxon>
        <taxon>Micromonosporaceae</taxon>
        <taxon>Hamadaea</taxon>
    </lineage>
</organism>
<evidence type="ECO:0000313" key="1">
    <source>
        <dbReference type="EMBL" id="MFC4132812.1"/>
    </source>
</evidence>
<evidence type="ECO:0000313" key="2">
    <source>
        <dbReference type="Proteomes" id="UP001595816"/>
    </source>
</evidence>
<name>A0ABV8LP66_9ACTN</name>
<keyword evidence="1" id="KW-0238">DNA-binding</keyword>
<keyword evidence="2" id="KW-1185">Reference proteome</keyword>